<dbReference type="InterPro" id="IPR032710">
    <property type="entry name" value="NTF2-like_dom_sf"/>
</dbReference>
<keyword evidence="3" id="KW-1185">Reference proteome</keyword>
<feature type="domain" description="SnoaL-like" evidence="1">
    <location>
        <begin position="10"/>
        <end position="103"/>
    </location>
</feature>
<organism evidence="2 3">
    <name type="scientific">Agrococcus baldri</name>
    <dbReference type="NCBI Taxonomy" id="153730"/>
    <lineage>
        <taxon>Bacteria</taxon>
        <taxon>Bacillati</taxon>
        <taxon>Actinomycetota</taxon>
        <taxon>Actinomycetes</taxon>
        <taxon>Micrococcales</taxon>
        <taxon>Microbacteriaceae</taxon>
        <taxon>Agrococcus</taxon>
    </lineage>
</organism>
<reference evidence="2 3" key="1">
    <citation type="submission" date="2019-07" db="EMBL/GenBank/DDBJ databases">
        <title>Whole genome shotgun sequence of Agrococcus baldri NBRC 103055.</title>
        <authorList>
            <person name="Hosoyama A."/>
            <person name="Uohara A."/>
            <person name="Ohji S."/>
            <person name="Ichikawa N."/>
        </authorList>
    </citation>
    <scope>NUCLEOTIDE SEQUENCE [LARGE SCALE GENOMIC DNA]</scope>
    <source>
        <strain evidence="2 3">NBRC 103055</strain>
    </source>
</reference>
<dbReference type="EMBL" id="BJUU01000001">
    <property type="protein sequence ID" value="GEK78964.1"/>
    <property type="molecule type" value="Genomic_DNA"/>
</dbReference>
<dbReference type="Proteomes" id="UP000321749">
    <property type="component" value="Unassembled WGS sequence"/>
</dbReference>
<protein>
    <recommendedName>
        <fullName evidence="1">SnoaL-like domain-containing protein</fullName>
    </recommendedName>
</protein>
<dbReference type="Gene3D" id="3.10.450.50">
    <property type="match status" value="1"/>
</dbReference>
<sequence>MTTAQTWLDGYIRAWESKDPAQARALFTDDAEYWFRPDDPEPLRGVDAIARMWAEEEEPTRAQHALCVLIEDDRLGIITGTVDYPGHDSYCNLWEVHFAADGRAQRFVEWYMPATAPDEG</sequence>
<dbReference type="Pfam" id="PF12680">
    <property type="entry name" value="SnoaL_2"/>
    <property type="match status" value="1"/>
</dbReference>
<dbReference type="RefSeq" id="WP_146792337.1">
    <property type="nucleotide sequence ID" value="NZ_BJUU01000001.1"/>
</dbReference>
<name>A0AA87R9B7_9MICO</name>
<proteinExistence type="predicted"/>
<evidence type="ECO:0000313" key="2">
    <source>
        <dbReference type="EMBL" id="GEK78964.1"/>
    </source>
</evidence>
<dbReference type="InterPro" id="IPR037401">
    <property type="entry name" value="SnoaL-like"/>
</dbReference>
<accession>A0AA87R9B7</accession>
<dbReference type="AlphaFoldDB" id="A0AA87R9B7"/>
<dbReference type="SUPFAM" id="SSF54427">
    <property type="entry name" value="NTF2-like"/>
    <property type="match status" value="1"/>
</dbReference>
<gene>
    <name evidence="2" type="ORF">ABA31_03150</name>
</gene>
<comment type="caution">
    <text evidence="2">The sequence shown here is derived from an EMBL/GenBank/DDBJ whole genome shotgun (WGS) entry which is preliminary data.</text>
</comment>
<evidence type="ECO:0000313" key="3">
    <source>
        <dbReference type="Proteomes" id="UP000321749"/>
    </source>
</evidence>
<evidence type="ECO:0000259" key="1">
    <source>
        <dbReference type="Pfam" id="PF12680"/>
    </source>
</evidence>